<sequence>MRVAQNHAKFAIFQNKTWRIVLRSSMNLNMNPRFEDFQIAHDPELATFLNAILDEIWAKQKKELADAKPYEIVKHFRDEM</sequence>
<dbReference type="SUPFAM" id="SSF56024">
    <property type="entry name" value="Phospholipase D/nuclease"/>
    <property type="match status" value="1"/>
</dbReference>
<name>A0A0F9NCL0_9ZZZZ</name>
<comment type="caution">
    <text evidence="1">The sequence shown here is derived from an EMBL/GenBank/DDBJ whole genome shotgun (WGS) entry which is preliminary data.</text>
</comment>
<protein>
    <submittedName>
        <fullName evidence="1">Uncharacterized protein</fullName>
    </submittedName>
</protein>
<dbReference type="Gene3D" id="3.30.870.10">
    <property type="entry name" value="Endonuclease Chain A"/>
    <property type="match status" value="1"/>
</dbReference>
<organism evidence="1">
    <name type="scientific">marine sediment metagenome</name>
    <dbReference type="NCBI Taxonomy" id="412755"/>
    <lineage>
        <taxon>unclassified sequences</taxon>
        <taxon>metagenomes</taxon>
        <taxon>ecological metagenomes</taxon>
    </lineage>
</organism>
<accession>A0A0F9NCL0</accession>
<reference evidence="1" key="1">
    <citation type="journal article" date="2015" name="Nature">
        <title>Complex archaea that bridge the gap between prokaryotes and eukaryotes.</title>
        <authorList>
            <person name="Spang A."/>
            <person name="Saw J.H."/>
            <person name="Jorgensen S.L."/>
            <person name="Zaremba-Niedzwiedzka K."/>
            <person name="Martijn J."/>
            <person name="Lind A.E."/>
            <person name="van Eijk R."/>
            <person name="Schleper C."/>
            <person name="Guy L."/>
            <person name="Ettema T.J."/>
        </authorList>
    </citation>
    <scope>NUCLEOTIDE SEQUENCE</scope>
</reference>
<dbReference type="EMBL" id="LAZR01004316">
    <property type="protein sequence ID" value="KKN09697.1"/>
    <property type="molecule type" value="Genomic_DNA"/>
</dbReference>
<dbReference type="AlphaFoldDB" id="A0A0F9NCL0"/>
<gene>
    <name evidence="1" type="ORF">LCGC14_1043950</name>
</gene>
<proteinExistence type="predicted"/>
<evidence type="ECO:0000313" key="1">
    <source>
        <dbReference type="EMBL" id="KKN09697.1"/>
    </source>
</evidence>